<name>A0ACA9RHC2_9GLOM</name>
<evidence type="ECO:0000313" key="1">
    <source>
        <dbReference type="EMBL" id="CAG8792777.1"/>
    </source>
</evidence>
<dbReference type="EMBL" id="CAJVPW010070829">
    <property type="protein sequence ID" value="CAG8792777.1"/>
    <property type="molecule type" value="Genomic_DNA"/>
</dbReference>
<keyword evidence="2" id="KW-1185">Reference proteome</keyword>
<proteinExistence type="predicted"/>
<feature type="non-terminal residue" evidence="1">
    <location>
        <position position="1"/>
    </location>
</feature>
<organism evidence="1 2">
    <name type="scientific">Cetraspora pellucida</name>
    <dbReference type="NCBI Taxonomy" id="1433469"/>
    <lineage>
        <taxon>Eukaryota</taxon>
        <taxon>Fungi</taxon>
        <taxon>Fungi incertae sedis</taxon>
        <taxon>Mucoromycota</taxon>
        <taxon>Glomeromycotina</taxon>
        <taxon>Glomeromycetes</taxon>
        <taxon>Diversisporales</taxon>
        <taxon>Gigasporaceae</taxon>
        <taxon>Cetraspora</taxon>
    </lineage>
</organism>
<evidence type="ECO:0000313" key="2">
    <source>
        <dbReference type="Proteomes" id="UP000789366"/>
    </source>
</evidence>
<gene>
    <name evidence="1" type="ORF">SPELUC_LOCUS17377</name>
</gene>
<feature type="non-terminal residue" evidence="1">
    <location>
        <position position="61"/>
    </location>
</feature>
<comment type="caution">
    <text evidence="1">The sequence shown here is derived from an EMBL/GenBank/DDBJ whole genome shotgun (WGS) entry which is preliminary data.</text>
</comment>
<dbReference type="Proteomes" id="UP000789366">
    <property type="component" value="Unassembled WGS sequence"/>
</dbReference>
<sequence>LALNEDEYLIKLWRSIKIEEKQVQIQFKPKTQVYLYKWECGMGNKFSRSHVRSRRGGAAYS</sequence>
<accession>A0ACA9RHC2</accession>
<protein>
    <submittedName>
        <fullName evidence="1">1478_t:CDS:1</fullName>
    </submittedName>
</protein>
<reference evidence="1" key="1">
    <citation type="submission" date="2021-06" db="EMBL/GenBank/DDBJ databases">
        <authorList>
            <person name="Kallberg Y."/>
            <person name="Tangrot J."/>
            <person name="Rosling A."/>
        </authorList>
    </citation>
    <scope>NUCLEOTIDE SEQUENCE</scope>
    <source>
        <strain evidence="1">28 12/20/2015</strain>
    </source>
</reference>